<feature type="compositionally biased region" description="Basic and acidic residues" evidence="1">
    <location>
        <begin position="19"/>
        <end position="39"/>
    </location>
</feature>
<feature type="region of interest" description="Disordered" evidence="1">
    <location>
        <begin position="19"/>
        <end position="62"/>
    </location>
</feature>
<evidence type="ECO:0000313" key="3">
    <source>
        <dbReference type="Proteomes" id="UP000290289"/>
    </source>
</evidence>
<keyword evidence="3" id="KW-1185">Reference proteome</keyword>
<organism evidence="2 3">
    <name type="scientific">Malus domestica</name>
    <name type="common">Apple</name>
    <name type="synonym">Pyrus malus</name>
    <dbReference type="NCBI Taxonomy" id="3750"/>
    <lineage>
        <taxon>Eukaryota</taxon>
        <taxon>Viridiplantae</taxon>
        <taxon>Streptophyta</taxon>
        <taxon>Embryophyta</taxon>
        <taxon>Tracheophyta</taxon>
        <taxon>Spermatophyta</taxon>
        <taxon>Magnoliopsida</taxon>
        <taxon>eudicotyledons</taxon>
        <taxon>Gunneridae</taxon>
        <taxon>Pentapetalae</taxon>
        <taxon>rosids</taxon>
        <taxon>fabids</taxon>
        <taxon>Rosales</taxon>
        <taxon>Rosaceae</taxon>
        <taxon>Amygdaloideae</taxon>
        <taxon>Maleae</taxon>
        <taxon>Malus</taxon>
    </lineage>
</organism>
<reference evidence="2 3" key="1">
    <citation type="submission" date="2018-10" db="EMBL/GenBank/DDBJ databases">
        <title>A high-quality apple genome assembly.</title>
        <authorList>
            <person name="Hu J."/>
        </authorList>
    </citation>
    <scope>NUCLEOTIDE SEQUENCE [LARGE SCALE GENOMIC DNA]</scope>
    <source>
        <strain evidence="3">cv. HFTH1</strain>
        <tissue evidence="2">Young leaf</tissue>
    </source>
</reference>
<proteinExistence type="predicted"/>
<protein>
    <submittedName>
        <fullName evidence="2">Uncharacterized protein</fullName>
    </submittedName>
</protein>
<dbReference type="Proteomes" id="UP000290289">
    <property type="component" value="Chromosome 11"/>
</dbReference>
<accession>A0A498IT40</accession>
<dbReference type="AlphaFoldDB" id="A0A498IT40"/>
<name>A0A498IT40_MALDO</name>
<comment type="caution">
    <text evidence="2">The sequence shown here is derived from an EMBL/GenBank/DDBJ whole genome shotgun (WGS) entry which is preliminary data.</text>
</comment>
<dbReference type="EMBL" id="RDQH01000337">
    <property type="protein sequence ID" value="RXH85335.1"/>
    <property type="molecule type" value="Genomic_DNA"/>
</dbReference>
<evidence type="ECO:0000313" key="2">
    <source>
        <dbReference type="EMBL" id="RXH85335.1"/>
    </source>
</evidence>
<gene>
    <name evidence="2" type="ORF">DVH24_042103</name>
</gene>
<evidence type="ECO:0000256" key="1">
    <source>
        <dbReference type="SAM" id="MobiDB-lite"/>
    </source>
</evidence>
<sequence>MEHDRTEWDMTGWNRTEREQRWPRMETKRKKNETERGVRWNENSPKTRPVEHRVPSVLGAPNVGQNVSSHFVLSHSTYQMVLNSLKSCQ</sequence>